<feature type="domain" description="Histidine kinase" evidence="6">
    <location>
        <begin position="190"/>
        <end position="397"/>
    </location>
</feature>
<dbReference type="Gene3D" id="1.10.287.130">
    <property type="match status" value="1"/>
</dbReference>
<feature type="coiled-coil region" evidence="4">
    <location>
        <begin position="38"/>
        <end position="73"/>
    </location>
</feature>
<dbReference type="Pfam" id="PF02518">
    <property type="entry name" value="HATPase_c"/>
    <property type="match status" value="1"/>
</dbReference>
<keyword evidence="4" id="KW-0175">Coiled coil</keyword>
<dbReference type="SUPFAM" id="SSF55874">
    <property type="entry name" value="ATPase domain of HSP90 chaperone/DNA topoisomerase II/histidine kinase"/>
    <property type="match status" value="1"/>
</dbReference>
<evidence type="ECO:0000256" key="2">
    <source>
        <dbReference type="ARBA" id="ARBA00012438"/>
    </source>
</evidence>
<evidence type="ECO:0000256" key="3">
    <source>
        <dbReference type="ARBA" id="ARBA00022553"/>
    </source>
</evidence>
<dbReference type="EMBL" id="VHSG01000006">
    <property type="protein sequence ID" value="TQV84159.1"/>
    <property type="molecule type" value="Genomic_DNA"/>
</dbReference>
<dbReference type="GO" id="GO:0000155">
    <property type="term" value="F:phosphorelay sensor kinase activity"/>
    <property type="evidence" value="ECO:0007669"/>
    <property type="project" value="InterPro"/>
</dbReference>
<dbReference type="InterPro" id="IPR036097">
    <property type="entry name" value="HisK_dim/P_sf"/>
</dbReference>
<dbReference type="PROSITE" id="PS50112">
    <property type="entry name" value="PAS"/>
    <property type="match status" value="1"/>
</dbReference>
<evidence type="ECO:0000256" key="1">
    <source>
        <dbReference type="ARBA" id="ARBA00000085"/>
    </source>
</evidence>
<feature type="region of interest" description="Disordered" evidence="5">
    <location>
        <begin position="1"/>
        <end position="25"/>
    </location>
</feature>
<dbReference type="InterPro" id="IPR003594">
    <property type="entry name" value="HATPase_dom"/>
</dbReference>
<dbReference type="EC" id="2.7.13.3" evidence="2"/>
<sequence>MPQVARQQAEFEQDSGAPVPHPDSKQLSSAFQLFNEMSQQLAASYHLLEDRVAELTQELNTVAEQRLDELAEKERLAHRLESLLNVLPGGVIVIDAKGYITEANPAAYEMLGEPLEGLLWRDVISRCFAPRSDDGHEVSTRAGRRISIATRSLHRDGQIILLTDQTETRQLQAELSRHERLSALGKMVSALAHQIRTPLSAAMLYAGHLSGGQIASRQRRVFAKKLVQRLNHMERQVQDMLLFVKGELPLNDVLTLAALQRGLAEAMEVPMAASRSVCRWRVDGADRSIRCHREALIGALLNLVNNAIQAVGSDARLTIQFALQGERVVICVTDRGPGIDPQLLKTAQDLFVTTKAQGTGLGLAIVQTVARAHGGSFELRSQLQRGTRAMLTLPLAE</sequence>
<dbReference type="OrthoDB" id="9776727at2"/>
<evidence type="ECO:0000259" key="6">
    <source>
        <dbReference type="PROSITE" id="PS50109"/>
    </source>
</evidence>
<dbReference type="InterPro" id="IPR036890">
    <property type="entry name" value="HATPase_C_sf"/>
</dbReference>
<dbReference type="InterPro" id="IPR003661">
    <property type="entry name" value="HisK_dim/P_dom"/>
</dbReference>
<dbReference type="Proteomes" id="UP000319732">
    <property type="component" value="Unassembled WGS sequence"/>
</dbReference>
<dbReference type="InterPro" id="IPR000014">
    <property type="entry name" value="PAS"/>
</dbReference>
<comment type="catalytic activity">
    <reaction evidence="1">
        <text>ATP + protein L-histidine = ADP + protein N-phospho-L-histidine.</text>
        <dbReference type="EC" id="2.7.13.3"/>
    </reaction>
</comment>
<dbReference type="CDD" id="cd00130">
    <property type="entry name" value="PAS"/>
    <property type="match status" value="1"/>
</dbReference>
<feature type="domain" description="PAS" evidence="7">
    <location>
        <begin position="76"/>
        <end position="132"/>
    </location>
</feature>
<dbReference type="RefSeq" id="WP_142903239.1">
    <property type="nucleotide sequence ID" value="NZ_ML660089.1"/>
</dbReference>
<dbReference type="PROSITE" id="PS50109">
    <property type="entry name" value="HIS_KIN"/>
    <property type="match status" value="1"/>
</dbReference>
<dbReference type="PANTHER" id="PTHR43065:SF29">
    <property type="entry name" value="SENSOR PROTEIN KINASE FLES"/>
    <property type="match status" value="1"/>
</dbReference>
<evidence type="ECO:0000313" key="8">
    <source>
        <dbReference type="EMBL" id="TQV84159.1"/>
    </source>
</evidence>
<dbReference type="AlphaFoldDB" id="A0A545U3W6"/>
<comment type="caution">
    <text evidence="8">The sequence shown here is derived from an EMBL/GenBank/DDBJ whole genome shotgun (WGS) entry which is preliminary data.</text>
</comment>
<dbReference type="SUPFAM" id="SSF55785">
    <property type="entry name" value="PYP-like sensor domain (PAS domain)"/>
    <property type="match status" value="1"/>
</dbReference>
<dbReference type="InterPro" id="IPR004358">
    <property type="entry name" value="Sig_transdc_His_kin-like_C"/>
</dbReference>
<dbReference type="SMART" id="SM00091">
    <property type="entry name" value="PAS"/>
    <property type="match status" value="1"/>
</dbReference>
<dbReference type="InterPro" id="IPR005467">
    <property type="entry name" value="His_kinase_dom"/>
</dbReference>
<evidence type="ECO:0000259" key="7">
    <source>
        <dbReference type="PROSITE" id="PS50112"/>
    </source>
</evidence>
<dbReference type="Gene3D" id="3.30.450.20">
    <property type="entry name" value="PAS domain"/>
    <property type="match status" value="1"/>
</dbReference>
<protein>
    <recommendedName>
        <fullName evidence="2">histidine kinase</fullName>
        <ecNumber evidence="2">2.7.13.3</ecNumber>
    </recommendedName>
</protein>
<dbReference type="SMART" id="SM00388">
    <property type="entry name" value="HisKA"/>
    <property type="match status" value="1"/>
</dbReference>
<name>A0A545U3W6_9GAMM</name>
<keyword evidence="9" id="KW-1185">Reference proteome</keyword>
<evidence type="ECO:0000256" key="5">
    <source>
        <dbReference type="SAM" id="MobiDB-lite"/>
    </source>
</evidence>
<keyword evidence="3" id="KW-0597">Phosphoprotein</keyword>
<dbReference type="PRINTS" id="PR00344">
    <property type="entry name" value="BCTRLSENSOR"/>
</dbReference>
<dbReference type="InterPro" id="IPR035965">
    <property type="entry name" value="PAS-like_dom_sf"/>
</dbReference>
<dbReference type="PANTHER" id="PTHR43065">
    <property type="entry name" value="SENSOR HISTIDINE KINASE"/>
    <property type="match status" value="1"/>
</dbReference>
<accession>A0A545U3W6</accession>
<proteinExistence type="predicted"/>
<dbReference type="SUPFAM" id="SSF47384">
    <property type="entry name" value="Homodimeric domain of signal transducing histidine kinase"/>
    <property type="match status" value="1"/>
</dbReference>
<organism evidence="8 9">
    <name type="scientific">Exilibacterium tricleocarpae</name>
    <dbReference type="NCBI Taxonomy" id="2591008"/>
    <lineage>
        <taxon>Bacteria</taxon>
        <taxon>Pseudomonadati</taxon>
        <taxon>Pseudomonadota</taxon>
        <taxon>Gammaproteobacteria</taxon>
        <taxon>Cellvibrionales</taxon>
        <taxon>Cellvibrionaceae</taxon>
        <taxon>Exilibacterium</taxon>
    </lineage>
</organism>
<dbReference type="Pfam" id="PF13188">
    <property type="entry name" value="PAS_8"/>
    <property type="match status" value="1"/>
</dbReference>
<gene>
    <name evidence="8" type="ORF">FKG94_05715</name>
</gene>
<dbReference type="Gene3D" id="3.30.565.10">
    <property type="entry name" value="Histidine kinase-like ATPase, C-terminal domain"/>
    <property type="match status" value="1"/>
</dbReference>
<evidence type="ECO:0000313" key="9">
    <source>
        <dbReference type="Proteomes" id="UP000319732"/>
    </source>
</evidence>
<dbReference type="Pfam" id="PF00512">
    <property type="entry name" value="HisKA"/>
    <property type="match status" value="1"/>
</dbReference>
<dbReference type="SMART" id="SM00387">
    <property type="entry name" value="HATPase_c"/>
    <property type="match status" value="1"/>
</dbReference>
<evidence type="ECO:0000256" key="4">
    <source>
        <dbReference type="SAM" id="Coils"/>
    </source>
</evidence>
<reference evidence="8 9" key="1">
    <citation type="submission" date="2019-06" db="EMBL/GenBank/DDBJ databases">
        <title>Whole genome sequence for Cellvibrionaceae sp. R142.</title>
        <authorList>
            <person name="Wang G."/>
        </authorList>
    </citation>
    <scope>NUCLEOTIDE SEQUENCE [LARGE SCALE GENOMIC DNA]</scope>
    <source>
        <strain evidence="8 9">R142</strain>
    </source>
</reference>
<dbReference type="CDD" id="cd00082">
    <property type="entry name" value="HisKA"/>
    <property type="match status" value="1"/>
</dbReference>